<evidence type="ECO:0000256" key="2">
    <source>
        <dbReference type="ARBA" id="ARBA00022821"/>
    </source>
</evidence>
<comment type="caution">
    <text evidence="6">The sequence shown here is derived from an EMBL/GenBank/DDBJ whole genome shotgun (WGS) entry which is preliminary data.</text>
</comment>
<dbReference type="PANTHER" id="PTHR23155">
    <property type="entry name" value="DISEASE RESISTANCE PROTEIN RP"/>
    <property type="match status" value="1"/>
</dbReference>
<dbReference type="SUPFAM" id="SSF52058">
    <property type="entry name" value="L domain-like"/>
    <property type="match status" value="1"/>
</dbReference>
<dbReference type="OrthoDB" id="1934998at2759"/>
<feature type="region of interest" description="Disordered" evidence="3">
    <location>
        <begin position="116"/>
        <end position="137"/>
    </location>
</feature>
<evidence type="ECO:0000256" key="3">
    <source>
        <dbReference type="SAM" id="MobiDB-lite"/>
    </source>
</evidence>
<evidence type="ECO:0000256" key="1">
    <source>
        <dbReference type="ARBA" id="ARBA00022737"/>
    </source>
</evidence>
<feature type="region of interest" description="Disordered" evidence="3">
    <location>
        <begin position="583"/>
        <end position="604"/>
    </location>
</feature>
<dbReference type="Pfam" id="PF23598">
    <property type="entry name" value="LRR_14"/>
    <property type="match status" value="1"/>
</dbReference>
<dbReference type="PANTHER" id="PTHR23155:SF1076">
    <property type="entry name" value="LEUCINE-RICH REPEAT (LRR) FAMILY PROTEIN-RELATED"/>
    <property type="match status" value="1"/>
</dbReference>
<dbReference type="InterPro" id="IPR032675">
    <property type="entry name" value="LRR_dom_sf"/>
</dbReference>
<dbReference type="InterPro" id="IPR036388">
    <property type="entry name" value="WH-like_DNA-bd_sf"/>
</dbReference>
<dbReference type="Pfam" id="PF23559">
    <property type="entry name" value="WHD_DRP"/>
    <property type="match status" value="1"/>
</dbReference>
<keyword evidence="2" id="KW-0611">Plant defense</keyword>
<name>A0A834XES8_9FABA</name>
<reference evidence="6" key="1">
    <citation type="submission" date="2020-09" db="EMBL/GenBank/DDBJ databases">
        <title>Genome-Enabled Discovery of Anthraquinone Biosynthesis in Senna tora.</title>
        <authorList>
            <person name="Kang S.-H."/>
            <person name="Pandey R.P."/>
            <person name="Lee C.-M."/>
            <person name="Sim J.-S."/>
            <person name="Jeong J.-T."/>
            <person name="Choi B.-S."/>
            <person name="Jung M."/>
            <person name="Ginzburg D."/>
            <person name="Zhao K."/>
            <person name="Won S.Y."/>
            <person name="Oh T.-J."/>
            <person name="Yu Y."/>
            <person name="Kim N.-H."/>
            <person name="Lee O.R."/>
            <person name="Lee T.-H."/>
            <person name="Bashyal P."/>
            <person name="Kim T.-S."/>
            <person name="Lee W.-H."/>
            <person name="Kawkins C."/>
            <person name="Kim C.-K."/>
            <person name="Kim J.S."/>
            <person name="Ahn B.O."/>
            <person name="Rhee S.Y."/>
            <person name="Sohng J.K."/>
        </authorList>
    </citation>
    <scope>NUCLEOTIDE SEQUENCE</scope>
    <source>
        <tissue evidence="6">Leaf</tissue>
    </source>
</reference>
<dbReference type="InterPro" id="IPR058922">
    <property type="entry name" value="WHD_DRP"/>
</dbReference>
<gene>
    <name evidence="6" type="ORF">G2W53_005275</name>
</gene>
<dbReference type="EMBL" id="JAAIUW010000002">
    <property type="protein sequence ID" value="KAF7842977.1"/>
    <property type="molecule type" value="Genomic_DNA"/>
</dbReference>
<proteinExistence type="predicted"/>
<dbReference type="Gene3D" id="1.10.10.10">
    <property type="entry name" value="Winged helix-like DNA-binding domain superfamily/Winged helix DNA-binding domain"/>
    <property type="match status" value="1"/>
</dbReference>
<dbReference type="GO" id="GO:0098542">
    <property type="term" value="P:defense response to other organism"/>
    <property type="evidence" value="ECO:0007669"/>
    <property type="project" value="TreeGrafter"/>
</dbReference>
<organism evidence="6 7">
    <name type="scientific">Senna tora</name>
    <dbReference type="NCBI Taxonomy" id="362788"/>
    <lineage>
        <taxon>Eukaryota</taxon>
        <taxon>Viridiplantae</taxon>
        <taxon>Streptophyta</taxon>
        <taxon>Embryophyta</taxon>
        <taxon>Tracheophyta</taxon>
        <taxon>Spermatophyta</taxon>
        <taxon>Magnoliopsida</taxon>
        <taxon>eudicotyledons</taxon>
        <taxon>Gunneridae</taxon>
        <taxon>Pentapetalae</taxon>
        <taxon>rosids</taxon>
        <taxon>fabids</taxon>
        <taxon>Fabales</taxon>
        <taxon>Fabaceae</taxon>
        <taxon>Caesalpinioideae</taxon>
        <taxon>Cassia clade</taxon>
        <taxon>Senna</taxon>
    </lineage>
</organism>
<dbReference type="Gene3D" id="3.80.10.10">
    <property type="entry name" value="Ribonuclease Inhibitor"/>
    <property type="match status" value="1"/>
</dbReference>
<dbReference type="InterPro" id="IPR055414">
    <property type="entry name" value="LRR_R13L4/SHOC2-like"/>
</dbReference>
<evidence type="ECO:0000313" key="7">
    <source>
        <dbReference type="Proteomes" id="UP000634136"/>
    </source>
</evidence>
<sequence>MSIRTNPEKAIPLLLKNLTETVQRINVDDENDRQLQKINEIERDLNAFADLVPRVMKWEHKFMDPFANLNRCLHNYHRGDPNSWLDDVVAEISSIKNSVSQLQQFAVALSQQATSDEKRKFGHKSGKASNHPKERRGLSELEERILADPVMKNFRVSYDHLEIERKLCFLFLSIFPENAVIKKRPLIYWWIGEGLIKTEVKGEEVFQELLKRELIKPYVQDKSPIVNRCQLHPWIRYMLISVAEKSQLIKFDSNKVPIFDTLHSRRVSLVLDGEFSIQPDECKNLRTIFNVNGKYIDFSDGWLADLKKLRVLQLGCCWEDKDYSTTTHFEVQSDKFLKDLKTQKHLKYLSFRGISRITALPPSIVELVNLEILDLKACHNLEMLPPNIGPLRKLTHLDVSQCYLLESMPKGLEELTSLQVLKGFVIGNSKKTPCRIGGLKGLKKLERLSIHIGSEAVIKDEDREFDKLKDLTEVKCLKISCGVVSNKLKDQVMKQPFSFPPSLEKLYLEGIPHEYMPEWLKPSKLQKLKKLYINGGNLQNLNYGDASNWKVEILRLRHLKNLKIGLPEVKKIFPNLKYVQKKRREDQRTSTQSHQAHTSEIQEEGGTNQDFEWCKAMHGLEPARWFRKISGQNLISYCLRQCPSQNPNLDSQGFKIVQTIKLLYFKARKCLNLGFDKVVEYFEAREPLQVWNLWLCKTNNPLLQELWNFIMDELKRKSENARDVETTKAICCARGEWILQDDLTDSGSIEKLMPFVRSDVVTFDESLKMWHIATHLCYVKDQDENNENRIFSKLLSDYMLYLLVMQPALMSGVTGIGQIRFQDTCAEAIKFFSKRELEPKDEEELMQVSHHDKKKKMKERMEEGACRILRCVTTDVKPFDVKGDRSKSLLFDACRLANEVEKLQGMQVDCGLGK</sequence>
<dbReference type="AlphaFoldDB" id="A0A834XES8"/>
<feature type="domain" description="Disease resistance R13L4/SHOC-2-like LRR" evidence="5">
    <location>
        <begin position="303"/>
        <end position="538"/>
    </location>
</feature>
<evidence type="ECO:0000259" key="4">
    <source>
        <dbReference type="Pfam" id="PF23559"/>
    </source>
</evidence>
<accession>A0A834XES8</accession>
<evidence type="ECO:0000259" key="5">
    <source>
        <dbReference type="Pfam" id="PF23598"/>
    </source>
</evidence>
<feature type="compositionally biased region" description="Polar residues" evidence="3">
    <location>
        <begin position="589"/>
        <end position="604"/>
    </location>
</feature>
<dbReference type="Proteomes" id="UP000634136">
    <property type="component" value="Unassembled WGS sequence"/>
</dbReference>
<protein>
    <submittedName>
        <fullName evidence="6">Disease resistance RPP13-like protein 4</fullName>
    </submittedName>
</protein>
<keyword evidence="7" id="KW-1185">Reference proteome</keyword>
<keyword evidence="1" id="KW-0677">Repeat</keyword>
<evidence type="ECO:0000313" key="6">
    <source>
        <dbReference type="EMBL" id="KAF7842977.1"/>
    </source>
</evidence>
<dbReference type="InterPro" id="IPR044974">
    <property type="entry name" value="Disease_R_plants"/>
</dbReference>
<feature type="domain" description="Disease resistance protein winged helix" evidence="4">
    <location>
        <begin position="174"/>
        <end position="235"/>
    </location>
</feature>